<keyword evidence="2" id="KW-1185">Reference proteome</keyword>
<dbReference type="InterPro" id="IPR052931">
    <property type="entry name" value="Prophage_regulatory_activator"/>
</dbReference>
<dbReference type="RefSeq" id="WP_314280603.1">
    <property type="nucleotide sequence ID" value="NZ_JAVVDO010000004.1"/>
</dbReference>
<organism evidence="1 2">
    <name type="scientific">Roseomonas gilardii</name>
    <dbReference type="NCBI Taxonomy" id="257708"/>
    <lineage>
        <taxon>Bacteria</taxon>
        <taxon>Pseudomonadati</taxon>
        <taxon>Pseudomonadota</taxon>
        <taxon>Alphaproteobacteria</taxon>
        <taxon>Acetobacterales</taxon>
        <taxon>Roseomonadaceae</taxon>
        <taxon>Roseomonas</taxon>
    </lineage>
</organism>
<accession>A0ABU3MBA6</accession>
<dbReference type="PANTHER" id="PTHR36154">
    <property type="entry name" value="DNA-BINDING TRANSCRIPTIONAL ACTIVATOR ALPA"/>
    <property type="match status" value="1"/>
</dbReference>
<dbReference type="Proteomes" id="UP001258945">
    <property type="component" value="Unassembled WGS sequence"/>
</dbReference>
<dbReference type="EMBL" id="JAVVDO010000004">
    <property type="protein sequence ID" value="MDT8330172.1"/>
    <property type="molecule type" value="Genomic_DNA"/>
</dbReference>
<comment type="caution">
    <text evidence="1">The sequence shown here is derived from an EMBL/GenBank/DDBJ whole genome shotgun (WGS) entry which is preliminary data.</text>
</comment>
<gene>
    <name evidence="1" type="ORF">RQ831_03840</name>
</gene>
<dbReference type="Pfam" id="PF05930">
    <property type="entry name" value="Phage_AlpA"/>
    <property type="match status" value="1"/>
</dbReference>
<dbReference type="PANTHER" id="PTHR36154:SF1">
    <property type="entry name" value="DNA-BINDING TRANSCRIPTIONAL ACTIVATOR ALPA"/>
    <property type="match status" value="1"/>
</dbReference>
<sequence length="97" mass="10804">MQQPVADIMALIEERLLRRAEVERITALGTSTLYRRVREGSFPAPVQIGGGAVRWRQTEVSAWLAQLRPPAVAFAPMAPTMDVQVARRRRGRPPKAA</sequence>
<proteinExistence type="predicted"/>
<dbReference type="InterPro" id="IPR009061">
    <property type="entry name" value="DNA-bd_dom_put_sf"/>
</dbReference>
<protein>
    <submittedName>
        <fullName evidence="1">AlpA family phage regulatory protein</fullName>
    </submittedName>
</protein>
<name>A0ABU3MBA6_9PROT</name>
<evidence type="ECO:0000313" key="2">
    <source>
        <dbReference type="Proteomes" id="UP001258945"/>
    </source>
</evidence>
<reference evidence="1 2" key="1">
    <citation type="journal article" date="2019" name="Microb. Pathog.">
        <title>Comparison of VITEK 2, MALDI-TOF MS, 16S rRNA gene sequencing, and whole-genome sequencing for identification of Roseomonas mucosa.</title>
        <authorList>
            <person name="Rudolph W.W."/>
            <person name="Gunzer F."/>
            <person name="Trauth M."/>
            <person name="Bunk B."/>
            <person name="Bigge R."/>
            <person name="Schrottner P."/>
        </authorList>
    </citation>
    <scope>NUCLEOTIDE SEQUENCE [LARGE SCALE GENOMIC DNA]</scope>
    <source>
        <strain evidence="1 2">DSM 103800</strain>
    </source>
</reference>
<dbReference type="InterPro" id="IPR010260">
    <property type="entry name" value="AlpA"/>
</dbReference>
<dbReference type="Gene3D" id="1.10.238.160">
    <property type="match status" value="1"/>
</dbReference>
<dbReference type="SUPFAM" id="SSF46955">
    <property type="entry name" value="Putative DNA-binding domain"/>
    <property type="match status" value="1"/>
</dbReference>
<evidence type="ECO:0000313" key="1">
    <source>
        <dbReference type="EMBL" id="MDT8330172.1"/>
    </source>
</evidence>